<dbReference type="Proteomes" id="UP000095287">
    <property type="component" value="Unplaced"/>
</dbReference>
<reference evidence="4" key="1">
    <citation type="submission" date="2016-11" db="UniProtKB">
        <authorList>
            <consortium name="WormBaseParasite"/>
        </authorList>
    </citation>
    <scope>IDENTIFICATION</scope>
</reference>
<feature type="chain" id="PRO_5009312996" evidence="2">
    <location>
        <begin position="26"/>
        <end position="121"/>
    </location>
</feature>
<feature type="signal peptide" evidence="2">
    <location>
        <begin position="1"/>
        <end position="25"/>
    </location>
</feature>
<dbReference type="WBParaSite" id="L893_g22788.t1">
    <property type="protein sequence ID" value="L893_g22788.t1"/>
    <property type="gene ID" value="L893_g22788"/>
</dbReference>
<keyword evidence="3" id="KW-1185">Reference proteome</keyword>
<feature type="region of interest" description="Disordered" evidence="1">
    <location>
        <begin position="96"/>
        <end position="121"/>
    </location>
</feature>
<evidence type="ECO:0000256" key="2">
    <source>
        <dbReference type="SAM" id="SignalP"/>
    </source>
</evidence>
<evidence type="ECO:0000313" key="4">
    <source>
        <dbReference type="WBParaSite" id="L893_g22788.t1"/>
    </source>
</evidence>
<proteinExistence type="predicted"/>
<keyword evidence="2" id="KW-0732">Signal</keyword>
<protein>
    <submittedName>
        <fullName evidence="4">ESPR domain-containing protein</fullName>
    </submittedName>
</protein>
<evidence type="ECO:0000313" key="3">
    <source>
        <dbReference type="Proteomes" id="UP000095287"/>
    </source>
</evidence>
<sequence length="121" mass="12404">MQKCVATILKCVVMVPAVVISTVRTEKKALPKARSFGFAATVGLLAAGDAAGSGAAAGPTATARPCIPARPRGSITVLDETVASDWAAAIEVQKSKDGQIRSLQDAARQGQAQPDAEDSDR</sequence>
<organism evidence="3 4">
    <name type="scientific">Steinernema glaseri</name>
    <dbReference type="NCBI Taxonomy" id="37863"/>
    <lineage>
        <taxon>Eukaryota</taxon>
        <taxon>Metazoa</taxon>
        <taxon>Ecdysozoa</taxon>
        <taxon>Nematoda</taxon>
        <taxon>Chromadorea</taxon>
        <taxon>Rhabditida</taxon>
        <taxon>Tylenchina</taxon>
        <taxon>Panagrolaimomorpha</taxon>
        <taxon>Strongyloidoidea</taxon>
        <taxon>Steinernematidae</taxon>
        <taxon>Steinernema</taxon>
    </lineage>
</organism>
<evidence type="ECO:0000256" key="1">
    <source>
        <dbReference type="SAM" id="MobiDB-lite"/>
    </source>
</evidence>
<dbReference type="AlphaFoldDB" id="A0A1I7Z4K0"/>
<name>A0A1I7Z4K0_9BILA</name>
<accession>A0A1I7Z4K0</accession>